<keyword evidence="8" id="KW-0472">Membrane</keyword>
<dbReference type="EMBL" id="VCHE01000038">
    <property type="protein sequence ID" value="KAB2574914.1"/>
    <property type="molecule type" value="Genomic_DNA"/>
</dbReference>
<proteinExistence type="inferred from homology"/>
<dbReference type="Pfam" id="PF17050">
    <property type="entry name" value="AIM5"/>
    <property type="match status" value="1"/>
</dbReference>
<comment type="subunit">
    <text evidence="11">Component of the mitochondrial contact site and cristae organizing system (MICOS) complex.</text>
</comment>
<sequence length="115" mass="13149">MGFIAGFIGGVTLTSSALYLSTLIHQRNRLQQSLSVRQSAHLLKQIYDPDRIYTPPSMREHTAGIEDLAKDRWNREVERAVRRVQETDWREVGREVEEAALGAWERIRKSGGGEK</sequence>
<gene>
    <name evidence="12" type="ORF">DBV05_g6423</name>
</gene>
<keyword evidence="7 11" id="KW-0496">Mitochondrion</keyword>
<evidence type="ECO:0000256" key="5">
    <source>
        <dbReference type="ARBA" id="ARBA00022692"/>
    </source>
</evidence>
<comment type="similarity">
    <text evidence="3 11">Belongs to the MICOS complex subunit Mic12 family.</text>
</comment>
<evidence type="ECO:0000256" key="3">
    <source>
        <dbReference type="ARBA" id="ARBA00009188"/>
    </source>
</evidence>
<dbReference type="AlphaFoldDB" id="A0A5N5DCW3"/>
<organism evidence="12 13">
    <name type="scientific">Lasiodiplodia theobromae</name>
    <dbReference type="NCBI Taxonomy" id="45133"/>
    <lineage>
        <taxon>Eukaryota</taxon>
        <taxon>Fungi</taxon>
        <taxon>Dikarya</taxon>
        <taxon>Ascomycota</taxon>
        <taxon>Pezizomycotina</taxon>
        <taxon>Dothideomycetes</taxon>
        <taxon>Dothideomycetes incertae sedis</taxon>
        <taxon>Botryosphaeriales</taxon>
        <taxon>Botryosphaeriaceae</taxon>
        <taxon>Lasiodiplodia</taxon>
    </lineage>
</organism>
<evidence type="ECO:0000256" key="8">
    <source>
        <dbReference type="ARBA" id="ARBA00023136"/>
    </source>
</evidence>
<dbReference type="GO" id="GO:0042407">
    <property type="term" value="P:cristae formation"/>
    <property type="evidence" value="ECO:0007669"/>
    <property type="project" value="InterPro"/>
</dbReference>
<keyword evidence="6" id="KW-1133">Transmembrane helix</keyword>
<dbReference type="OrthoDB" id="4037694at2759"/>
<evidence type="ECO:0000256" key="4">
    <source>
        <dbReference type="ARBA" id="ARBA00018170"/>
    </source>
</evidence>
<comment type="function">
    <text evidence="1 11">Component of the MICOS complex, a large protein complex of the mitochondrial inner membrane that plays crucial roles in the maintenance of crista junctions, inner membrane architecture, and formation of contact sites to the outer membrane.</text>
</comment>
<protein>
    <recommendedName>
        <fullName evidence="4 11">MICOS complex subunit MIC12</fullName>
    </recommendedName>
    <alternativeName>
        <fullName evidence="10 11">Altered inheritance of mitochondria protein 5, mitochondrial</fullName>
    </alternativeName>
    <alternativeName>
        <fullName evidence="9 11">Found in mitochondrial proteome protein 51</fullName>
    </alternativeName>
</protein>
<dbReference type="Proteomes" id="UP000325902">
    <property type="component" value="Unassembled WGS sequence"/>
</dbReference>
<evidence type="ECO:0000256" key="9">
    <source>
        <dbReference type="ARBA" id="ARBA00032159"/>
    </source>
</evidence>
<comment type="caution">
    <text evidence="12">The sequence shown here is derived from an EMBL/GenBank/DDBJ whole genome shotgun (WGS) entry which is preliminary data.</text>
</comment>
<evidence type="ECO:0000256" key="6">
    <source>
        <dbReference type="ARBA" id="ARBA00022989"/>
    </source>
</evidence>
<keyword evidence="11" id="KW-0999">Mitochondrion inner membrane</keyword>
<reference evidence="12 13" key="1">
    <citation type="journal article" date="2019" name="Sci. Rep.">
        <title>A multi-omics analysis of the grapevine pathogen Lasiodiplodia theobromae reveals that temperature affects the expression of virulence- and pathogenicity-related genes.</title>
        <authorList>
            <person name="Felix C."/>
            <person name="Meneses R."/>
            <person name="Goncalves M.F.M."/>
            <person name="Tilleman L."/>
            <person name="Duarte A.S."/>
            <person name="Jorrin-Novo J.V."/>
            <person name="Van de Peer Y."/>
            <person name="Deforce D."/>
            <person name="Van Nieuwerburgh F."/>
            <person name="Esteves A.C."/>
            <person name="Alves A."/>
        </authorList>
    </citation>
    <scope>NUCLEOTIDE SEQUENCE [LARGE SCALE GENOMIC DNA]</scope>
    <source>
        <strain evidence="12 13">LA-SOL3</strain>
    </source>
</reference>
<name>A0A5N5DCW3_9PEZI</name>
<evidence type="ECO:0000256" key="7">
    <source>
        <dbReference type="ARBA" id="ARBA00023128"/>
    </source>
</evidence>
<keyword evidence="5" id="KW-0812">Transmembrane</keyword>
<evidence type="ECO:0000256" key="11">
    <source>
        <dbReference type="RuleBase" id="RU363010"/>
    </source>
</evidence>
<keyword evidence="13" id="KW-1185">Reference proteome</keyword>
<dbReference type="GO" id="GO:0044284">
    <property type="term" value="C:mitochondrial crista junction"/>
    <property type="evidence" value="ECO:0007669"/>
    <property type="project" value="InterPro"/>
</dbReference>
<evidence type="ECO:0000313" key="12">
    <source>
        <dbReference type="EMBL" id="KAB2574914.1"/>
    </source>
</evidence>
<evidence type="ECO:0000256" key="10">
    <source>
        <dbReference type="ARBA" id="ARBA00032985"/>
    </source>
</evidence>
<evidence type="ECO:0000313" key="13">
    <source>
        <dbReference type="Proteomes" id="UP000325902"/>
    </source>
</evidence>
<accession>A0A5N5DCW3</accession>
<dbReference type="InterPro" id="IPR031463">
    <property type="entry name" value="Mic12"/>
</dbReference>
<evidence type="ECO:0000256" key="1">
    <source>
        <dbReference type="ARBA" id="ARBA00002689"/>
    </source>
</evidence>
<evidence type="ECO:0000256" key="2">
    <source>
        <dbReference type="ARBA" id="ARBA00004370"/>
    </source>
</evidence>
<comment type="subcellular location">
    <subcellularLocation>
        <location evidence="2">Membrane</location>
    </subcellularLocation>
    <subcellularLocation>
        <location evidence="11">Mitochondrion inner membrane</location>
        <topology evidence="11">Single-pass membrane protein</topology>
    </subcellularLocation>
</comment>
<dbReference type="GO" id="GO:0061617">
    <property type="term" value="C:MICOS complex"/>
    <property type="evidence" value="ECO:0007669"/>
    <property type="project" value="UniProtKB-UniRule"/>
</dbReference>